<accession>A0A972VVE0</accession>
<protein>
    <submittedName>
        <fullName evidence="1">Uncharacterized protein</fullName>
    </submittedName>
</protein>
<organism evidence="1 2">
    <name type="scientific">SAR86 cluster bacterium</name>
    <dbReference type="NCBI Taxonomy" id="2030880"/>
    <lineage>
        <taxon>Bacteria</taxon>
        <taxon>Pseudomonadati</taxon>
        <taxon>Pseudomonadota</taxon>
        <taxon>Gammaproteobacteria</taxon>
        <taxon>SAR86 cluster</taxon>
    </lineage>
</organism>
<dbReference type="AlphaFoldDB" id="A0A972VVE0"/>
<reference evidence="1" key="1">
    <citation type="submission" date="2020-05" db="EMBL/GenBank/DDBJ databases">
        <title>Sulfur intermediates as new biogeochemical hubs in an aquatic model microbial ecosystem.</title>
        <authorList>
            <person name="Vigneron A."/>
        </authorList>
    </citation>
    <scope>NUCLEOTIDE SEQUENCE</scope>
    <source>
        <strain evidence="1">Bin.250</strain>
    </source>
</reference>
<gene>
    <name evidence="1" type="ORF">HQ497_06195</name>
</gene>
<dbReference type="EMBL" id="JABMOJ010000228">
    <property type="protein sequence ID" value="NQV64938.1"/>
    <property type="molecule type" value="Genomic_DNA"/>
</dbReference>
<sequence length="58" mass="6424">MLALNVAMGFDFIELFANKLTIPKFQPLARHPGKKKGGLGHPVLAAAVSMLWHHDKRC</sequence>
<name>A0A972VVE0_9GAMM</name>
<evidence type="ECO:0000313" key="1">
    <source>
        <dbReference type="EMBL" id="NQV64938.1"/>
    </source>
</evidence>
<evidence type="ECO:0000313" key="2">
    <source>
        <dbReference type="Proteomes" id="UP000754644"/>
    </source>
</evidence>
<dbReference type="Proteomes" id="UP000754644">
    <property type="component" value="Unassembled WGS sequence"/>
</dbReference>
<comment type="caution">
    <text evidence="1">The sequence shown here is derived from an EMBL/GenBank/DDBJ whole genome shotgun (WGS) entry which is preliminary data.</text>
</comment>
<proteinExistence type="predicted"/>